<reference evidence="3" key="1">
    <citation type="submission" date="2022-11" db="UniProtKB">
        <authorList>
            <consortium name="WormBaseParasite"/>
        </authorList>
    </citation>
    <scope>IDENTIFICATION</scope>
</reference>
<evidence type="ECO:0000313" key="2">
    <source>
        <dbReference type="Proteomes" id="UP000887566"/>
    </source>
</evidence>
<keyword evidence="2" id="KW-1185">Reference proteome</keyword>
<proteinExistence type="predicted"/>
<feature type="transmembrane region" description="Helical" evidence="1">
    <location>
        <begin position="12"/>
        <end position="32"/>
    </location>
</feature>
<keyword evidence="1" id="KW-0472">Membrane</keyword>
<dbReference type="WBParaSite" id="PSAMB.scaffold386size53677.g5222.t1">
    <property type="protein sequence ID" value="PSAMB.scaffold386size53677.g5222.t1"/>
    <property type="gene ID" value="PSAMB.scaffold386size53677.g5222"/>
</dbReference>
<dbReference type="Proteomes" id="UP000887566">
    <property type="component" value="Unplaced"/>
</dbReference>
<evidence type="ECO:0000313" key="3">
    <source>
        <dbReference type="WBParaSite" id="PSAMB.scaffold386size53677.g5222.t1"/>
    </source>
</evidence>
<accession>A0A914WGT8</accession>
<feature type="transmembrane region" description="Helical" evidence="1">
    <location>
        <begin position="38"/>
        <end position="57"/>
    </location>
</feature>
<keyword evidence="1" id="KW-1133">Transmembrane helix</keyword>
<protein>
    <submittedName>
        <fullName evidence="3">Uncharacterized protein</fullName>
    </submittedName>
</protein>
<organism evidence="2 3">
    <name type="scientific">Plectus sambesii</name>
    <dbReference type="NCBI Taxonomy" id="2011161"/>
    <lineage>
        <taxon>Eukaryota</taxon>
        <taxon>Metazoa</taxon>
        <taxon>Ecdysozoa</taxon>
        <taxon>Nematoda</taxon>
        <taxon>Chromadorea</taxon>
        <taxon>Plectida</taxon>
        <taxon>Plectina</taxon>
        <taxon>Plectoidea</taxon>
        <taxon>Plectidae</taxon>
        <taxon>Plectus</taxon>
    </lineage>
</organism>
<evidence type="ECO:0000256" key="1">
    <source>
        <dbReference type="SAM" id="Phobius"/>
    </source>
</evidence>
<dbReference type="AlphaFoldDB" id="A0A914WGT8"/>
<sequence length="172" mass="18550">MMPDPVEDARKLAITGGAIIMFLLLIGLSKTGVDTETLFYFLPIIWLAGIILCGMLMRLCALVDKLAPPTSTNSGLASNIWDAELSASELNAFGVPRGNALLPIPLGRNNFLSRASSLPKYEEVVQSVASTRITIEQENSSSDSEHLLPPTYDEAVARCSAAERQQSVSLKN</sequence>
<name>A0A914WGT8_9BILA</name>
<keyword evidence="1" id="KW-0812">Transmembrane</keyword>